<dbReference type="Proteomes" id="UP001230005">
    <property type="component" value="Unassembled WGS sequence"/>
</dbReference>
<evidence type="ECO:0000313" key="1">
    <source>
        <dbReference type="EMBL" id="MDQ0253911.1"/>
    </source>
</evidence>
<evidence type="ECO:0008006" key="3">
    <source>
        <dbReference type="Google" id="ProtNLM"/>
    </source>
</evidence>
<sequence length="158" mass="17667">MKKIAAILLIGLLIGGILLGFDNTDKLEVTNSETTVIKSERILRYDFTIENTGDTPIQSKFDYPGHHYFGIEVVVRPNEKLASLMEMVQDSKYDKMIFRGGGGGGSFEPSNKSKFHLEYEIKEGSDLDKVKKYAYDSTLLILDGPNVIAEIDLSKLED</sequence>
<gene>
    <name evidence="1" type="ORF">J2S74_001283</name>
</gene>
<protein>
    <recommendedName>
        <fullName evidence="3">DUF4352 domain-containing protein</fullName>
    </recommendedName>
</protein>
<comment type="caution">
    <text evidence="1">The sequence shown here is derived from an EMBL/GenBank/DDBJ whole genome shotgun (WGS) entry which is preliminary data.</text>
</comment>
<dbReference type="EMBL" id="JAUSUG010000003">
    <property type="protein sequence ID" value="MDQ0253911.1"/>
    <property type="molecule type" value="Genomic_DNA"/>
</dbReference>
<dbReference type="RefSeq" id="WP_307323137.1">
    <property type="nucleotide sequence ID" value="NZ_JAUSUG010000003.1"/>
</dbReference>
<organism evidence="1 2">
    <name type="scientific">Evansella vedderi</name>
    <dbReference type="NCBI Taxonomy" id="38282"/>
    <lineage>
        <taxon>Bacteria</taxon>
        <taxon>Bacillati</taxon>
        <taxon>Bacillota</taxon>
        <taxon>Bacilli</taxon>
        <taxon>Bacillales</taxon>
        <taxon>Bacillaceae</taxon>
        <taxon>Evansella</taxon>
    </lineage>
</organism>
<evidence type="ECO:0000313" key="2">
    <source>
        <dbReference type="Proteomes" id="UP001230005"/>
    </source>
</evidence>
<accession>A0ABT9ZRP7</accession>
<proteinExistence type="predicted"/>
<reference evidence="1 2" key="1">
    <citation type="submission" date="2023-07" db="EMBL/GenBank/DDBJ databases">
        <title>Genomic Encyclopedia of Type Strains, Phase IV (KMG-IV): sequencing the most valuable type-strain genomes for metagenomic binning, comparative biology and taxonomic classification.</title>
        <authorList>
            <person name="Goeker M."/>
        </authorList>
    </citation>
    <scope>NUCLEOTIDE SEQUENCE [LARGE SCALE GENOMIC DNA]</scope>
    <source>
        <strain evidence="1 2">DSM 9768</strain>
    </source>
</reference>
<keyword evidence="2" id="KW-1185">Reference proteome</keyword>
<name>A0ABT9ZRP7_9BACI</name>